<name>A0A5D3BPG3_CUCMM</name>
<evidence type="ECO:0000259" key="2">
    <source>
        <dbReference type="Pfam" id="PF22936"/>
    </source>
</evidence>
<evidence type="ECO:0000313" key="3">
    <source>
        <dbReference type="EMBL" id="TYK01094.1"/>
    </source>
</evidence>
<dbReference type="AlphaFoldDB" id="A0A5D3BPG3"/>
<sequence length="216" mass="23633">MNLILQIGIEEKKCGCSRHMTGNRAFFFELKECASSHVTFGDGARGRIMAKGNIAKNNLSCLNDIRYVDELKANLIMGLFLGYSQNSRAYKVFNNRTGSVMEKINVVINDSEDTNKRTDDEDDEAPTVTVVPNTGAPKADTKTDSADISSKSIPTDVTVGETEPIPSAYVRKNHPSSLIIGDPSAEITTRKKDKVDYLKMIADLCYTSAIEPTSVG</sequence>
<reference evidence="3 4" key="1">
    <citation type="submission" date="2019-08" db="EMBL/GenBank/DDBJ databases">
        <title>Draft genome sequences of two oriental melons (Cucumis melo L. var makuwa).</title>
        <authorList>
            <person name="Kwon S.-Y."/>
        </authorList>
    </citation>
    <scope>NUCLEOTIDE SEQUENCE [LARGE SCALE GENOMIC DNA]</scope>
    <source>
        <strain evidence="4">cv. Chang Bougi</strain>
        <tissue evidence="3">Leaf</tissue>
    </source>
</reference>
<feature type="compositionally biased region" description="Polar residues" evidence="1">
    <location>
        <begin position="146"/>
        <end position="155"/>
    </location>
</feature>
<evidence type="ECO:0000256" key="1">
    <source>
        <dbReference type="SAM" id="MobiDB-lite"/>
    </source>
</evidence>
<dbReference type="InterPro" id="IPR054722">
    <property type="entry name" value="PolX-like_BBD"/>
</dbReference>
<feature type="domain" description="Retrovirus-related Pol polyprotein from transposon TNT 1-94-like beta-barrel" evidence="2">
    <location>
        <begin position="15"/>
        <end position="77"/>
    </location>
</feature>
<evidence type="ECO:0000313" key="4">
    <source>
        <dbReference type="Proteomes" id="UP000321947"/>
    </source>
</evidence>
<proteinExistence type="predicted"/>
<dbReference type="Pfam" id="PF22936">
    <property type="entry name" value="Pol_BBD"/>
    <property type="match status" value="1"/>
</dbReference>
<dbReference type="Proteomes" id="UP000321947">
    <property type="component" value="Unassembled WGS sequence"/>
</dbReference>
<organism evidence="3 4">
    <name type="scientific">Cucumis melo var. makuwa</name>
    <name type="common">Oriental melon</name>
    <dbReference type="NCBI Taxonomy" id="1194695"/>
    <lineage>
        <taxon>Eukaryota</taxon>
        <taxon>Viridiplantae</taxon>
        <taxon>Streptophyta</taxon>
        <taxon>Embryophyta</taxon>
        <taxon>Tracheophyta</taxon>
        <taxon>Spermatophyta</taxon>
        <taxon>Magnoliopsida</taxon>
        <taxon>eudicotyledons</taxon>
        <taxon>Gunneridae</taxon>
        <taxon>Pentapetalae</taxon>
        <taxon>rosids</taxon>
        <taxon>fabids</taxon>
        <taxon>Cucurbitales</taxon>
        <taxon>Cucurbitaceae</taxon>
        <taxon>Benincaseae</taxon>
        <taxon>Cucumis</taxon>
    </lineage>
</organism>
<feature type="region of interest" description="Disordered" evidence="1">
    <location>
        <begin position="111"/>
        <end position="162"/>
    </location>
</feature>
<comment type="caution">
    <text evidence="3">The sequence shown here is derived from an EMBL/GenBank/DDBJ whole genome shotgun (WGS) entry which is preliminary data.</text>
</comment>
<protein>
    <submittedName>
        <fullName evidence="3">Gag-pol polyprotein</fullName>
    </submittedName>
</protein>
<accession>A0A5D3BPG3</accession>
<gene>
    <name evidence="3" type="ORF">E5676_scaffold264G001210</name>
</gene>
<dbReference type="EMBL" id="SSTD01016369">
    <property type="protein sequence ID" value="TYK01094.1"/>
    <property type="molecule type" value="Genomic_DNA"/>
</dbReference>